<dbReference type="InterPro" id="IPR028082">
    <property type="entry name" value="Peripla_BP_I"/>
</dbReference>
<proteinExistence type="predicted"/>
<dbReference type="STRING" id="1335048.AKL17_3826"/>
<evidence type="ECO:0000313" key="1">
    <source>
        <dbReference type="EMBL" id="AMY71048.1"/>
    </source>
</evidence>
<dbReference type="Pfam" id="PF04392">
    <property type="entry name" value="ABC_sub_bind"/>
    <property type="match status" value="1"/>
</dbReference>
<evidence type="ECO:0000313" key="2">
    <source>
        <dbReference type="Proteomes" id="UP000076128"/>
    </source>
</evidence>
<evidence type="ECO:0008006" key="3">
    <source>
        <dbReference type="Google" id="ProtNLM"/>
    </source>
</evidence>
<dbReference type="KEGG" id="daa:AKL17_3826"/>
<dbReference type="Gene3D" id="3.40.50.2300">
    <property type="match status" value="2"/>
</dbReference>
<dbReference type="SUPFAM" id="SSF53822">
    <property type="entry name" value="Periplasmic binding protein-like I"/>
    <property type="match status" value="1"/>
</dbReference>
<sequence>MSGSEAPRHLWLFTYAAVEAFHTDMMDLAQSALAELGWAEGPGLQIHRAFGNRDYRQTAALAAAIVAEQPDVLLSFMTNATLALLEAGAACPIVTWSMDMAGGPGGGGVLPPNLTGISFSPTFQQDQLRLLRGLKPDLARVGHLHNPGYAIAQPALERMTEAAKVLGIDLRAYTCTSAEDLVATLARMAAEGRQAVTVGPHEMFNANGAAISAAALAQGLPAIGLESLALADGVAGFAPDFPAIWRRGAAQAACLLAGTPPAMIPVDLSIPPRLVLNLRTCRLLGLTVPEEVLARADRLVR</sequence>
<gene>
    <name evidence="1" type="ORF">AKL17_3826</name>
</gene>
<dbReference type="PANTHER" id="PTHR35271">
    <property type="entry name" value="ABC TRANSPORTER, SUBSTRATE-BINDING LIPOPROTEIN-RELATED"/>
    <property type="match status" value="1"/>
</dbReference>
<dbReference type="InterPro" id="IPR007487">
    <property type="entry name" value="ABC_transpt-TYRBP-like"/>
</dbReference>
<reference evidence="1 2" key="1">
    <citation type="submission" date="2015-09" db="EMBL/GenBank/DDBJ databases">
        <title>Complete genome sequence of Defluviimonas alba cai42t isolated from an oilfield in Xinjiang.</title>
        <authorList>
            <person name="Geng S."/>
            <person name="Pan X."/>
            <person name="Wu X."/>
        </authorList>
    </citation>
    <scope>NUCLEOTIDE SEQUENCE [LARGE SCALE GENOMIC DNA]</scope>
    <source>
        <strain evidence="2">cai42</strain>
    </source>
</reference>
<dbReference type="AlphaFoldDB" id="A0A159Z8L2"/>
<dbReference type="RefSeq" id="WP_066815860.1">
    <property type="nucleotide sequence ID" value="NZ_CP012661.1"/>
</dbReference>
<name>A0A159Z8L2_9RHOB</name>
<organism evidence="1 2">
    <name type="scientific">Frigidibacter mobilis</name>
    <dbReference type="NCBI Taxonomy" id="1335048"/>
    <lineage>
        <taxon>Bacteria</taxon>
        <taxon>Pseudomonadati</taxon>
        <taxon>Pseudomonadota</taxon>
        <taxon>Alphaproteobacteria</taxon>
        <taxon>Rhodobacterales</taxon>
        <taxon>Paracoccaceae</taxon>
        <taxon>Frigidibacter</taxon>
    </lineage>
</organism>
<dbReference type="Proteomes" id="UP000076128">
    <property type="component" value="Chromosome"/>
</dbReference>
<dbReference type="PANTHER" id="PTHR35271:SF1">
    <property type="entry name" value="ABC TRANSPORTER, SUBSTRATE-BINDING LIPOPROTEIN"/>
    <property type="match status" value="1"/>
</dbReference>
<dbReference type="OrthoDB" id="9776955at2"/>
<accession>A0A159Z8L2</accession>
<keyword evidence="2" id="KW-1185">Reference proteome</keyword>
<dbReference type="EMBL" id="CP012661">
    <property type="protein sequence ID" value="AMY71048.1"/>
    <property type="molecule type" value="Genomic_DNA"/>
</dbReference>
<protein>
    <recommendedName>
        <fullName evidence="3">ABC transport system substrate-binding protein</fullName>
    </recommendedName>
</protein>